<reference evidence="3" key="1">
    <citation type="submission" date="2016-10" db="EMBL/GenBank/DDBJ databases">
        <authorList>
            <person name="Varghese N."/>
            <person name="Submissions S."/>
        </authorList>
    </citation>
    <scope>NUCLEOTIDE SEQUENCE [LARGE SCALE GENOMIC DNA]</scope>
    <source>
        <strain evidence="3">DSM 26348</strain>
    </source>
</reference>
<evidence type="ECO:0000313" key="3">
    <source>
        <dbReference type="Proteomes" id="UP000199518"/>
    </source>
</evidence>
<keyword evidence="3" id="KW-1185">Reference proteome</keyword>
<evidence type="ECO:0000256" key="1">
    <source>
        <dbReference type="SAM" id="Phobius"/>
    </source>
</evidence>
<gene>
    <name evidence="2" type="ORF">SAMN05421753_117100</name>
</gene>
<dbReference type="AlphaFoldDB" id="A0A1I3PZF1"/>
<name>A0A1I3PZF1_9PLAN</name>
<keyword evidence="1" id="KW-0472">Membrane</keyword>
<sequence>MRATIRRPLAAWHAPPMPPIDSLTSDRPPMPSRHRLKLAVVLLMATGLFCDVASWYYANRLSADEQRLVGVWSSSSDDFPSYEFRADRSFRMPRLPEWQPQTSWRIKEDELIYYAVRGKGLLPLPDRFYKLAVLVPGASRVVYPRTIESSRYRIRWLRNGGAVLSMLSEDGRRAYDDEFCDNRLHRVAGDK</sequence>
<evidence type="ECO:0000313" key="2">
    <source>
        <dbReference type="EMBL" id="SFJ27274.1"/>
    </source>
</evidence>
<dbReference type="STRING" id="1576369.SAMN05421753_117100"/>
<organism evidence="2 3">
    <name type="scientific">Planctomicrobium piriforme</name>
    <dbReference type="NCBI Taxonomy" id="1576369"/>
    <lineage>
        <taxon>Bacteria</taxon>
        <taxon>Pseudomonadati</taxon>
        <taxon>Planctomycetota</taxon>
        <taxon>Planctomycetia</taxon>
        <taxon>Planctomycetales</taxon>
        <taxon>Planctomycetaceae</taxon>
        <taxon>Planctomicrobium</taxon>
    </lineage>
</organism>
<protein>
    <submittedName>
        <fullName evidence="2">Uncharacterized protein</fullName>
    </submittedName>
</protein>
<dbReference type="Proteomes" id="UP000199518">
    <property type="component" value="Unassembled WGS sequence"/>
</dbReference>
<feature type="transmembrane region" description="Helical" evidence="1">
    <location>
        <begin position="36"/>
        <end position="58"/>
    </location>
</feature>
<proteinExistence type="predicted"/>
<accession>A0A1I3PZF1</accession>
<dbReference type="EMBL" id="FOQD01000017">
    <property type="protein sequence ID" value="SFJ27274.1"/>
    <property type="molecule type" value="Genomic_DNA"/>
</dbReference>
<keyword evidence="1" id="KW-0812">Transmembrane</keyword>
<keyword evidence="1" id="KW-1133">Transmembrane helix</keyword>